<dbReference type="SUPFAM" id="SSF51905">
    <property type="entry name" value="FAD/NAD(P)-binding domain"/>
    <property type="match status" value="1"/>
</dbReference>
<dbReference type="Gene3D" id="3.50.50.60">
    <property type="entry name" value="FAD/NAD(P)-binding domain"/>
    <property type="match status" value="1"/>
</dbReference>
<dbReference type="EMBL" id="VIGC01000005">
    <property type="protein sequence ID" value="TQE97060.1"/>
    <property type="molecule type" value="Genomic_DNA"/>
</dbReference>
<accession>A0A540VJV7</accession>
<dbReference type="GO" id="GO:0016491">
    <property type="term" value="F:oxidoreductase activity"/>
    <property type="evidence" value="ECO:0007669"/>
    <property type="project" value="UniProtKB-KW"/>
</dbReference>
<dbReference type="InterPro" id="IPR003953">
    <property type="entry name" value="FAD-dep_OxRdtase_2_FAD-bd"/>
</dbReference>
<keyword evidence="2" id="KW-0560">Oxidoreductase</keyword>
<evidence type="ECO:0000256" key="1">
    <source>
        <dbReference type="ARBA" id="ARBA00022630"/>
    </source>
</evidence>
<proteinExistence type="predicted"/>
<evidence type="ECO:0000313" key="4">
    <source>
        <dbReference type="EMBL" id="TQE97060.1"/>
    </source>
</evidence>
<dbReference type="Proteomes" id="UP000317371">
    <property type="component" value="Unassembled WGS sequence"/>
</dbReference>
<dbReference type="AlphaFoldDB" id="A0A540VJV7"/>
<keyword evidence="1" id="KW-0285">Flavoprotein</keyword>
<dbReference type="Pfam" id="PF00890">
    <property type="entry name" value="FAD_binding_2"/>
    <property type="match status" value="1"/>
</dbReference>
<comment type="caution">
    <text evidence="4">The sequence shown here is derived from an EMBL/GenBank/DDBJ whole genome shotgun (WGS) entry which is preliminary data.</text>
</comment>
<evidence type="ECO:0000313" key="5">
    <source>
        <dbReference type="Proteomes" id="UP000317371"/>
    </source>
</evidence>
<reference evidence="4 5" key="1">
    <citation type="submission" date="2019-06" db="EMBL/GenBank/DDBJ databases">
        <title>Genome sequence of Litorilinea aerophila BAA-2444.</title>
        <authorList>
            <person name="Maclea K.S."/>
            <person name="Maurais E.G."/>
            <person name="Iannazzi L.C."/>
        </authorList>
    </citation>
    <scope>NUCLEOTIDE SEQUENCE [LARGE SCALE GENOMIC DNA]</scope>
    <source>
        <strain evidence="4 5">ATCC BAA-2444</strain>
    </source>
</reference>
<sequence>MSVRLFRFGTEDWRSGNHDAVVVGAGPNGLAAAITLARAGRSVLVIEAGEDHRRGCPHR</sequence>
<dbReference type="InterPro" id="IPR036188">
    <property type="entry name" value="FAD/NAD-bd_sf"/>
</dbReference>
<gene>
    <name evidence="4" type="ORF">FKZ61_05345</name>
</gene>
<feature type="domain" description="FAD-dependent oxidoreductase 2 FAD-binding" evidence="3">
    <location>
        <begin position="19"/>
        <end position="51"/>
    </location>
</feature>
<organism evidence="4 5">
    <name type="scientific">Litorilinea aerophila</name>
    <dbReference type="NCBI Taxonomy" id="1204385"/>
    <lineage>
        <taxon>Bacteria</taxon>
        <taxon>Bacillati</taxon>
        <taxon>Chloroflexota</taxon>
        <taxon>Caldilineae</taxon>
        <taxon>Caldilineales</taxon>
        <taxon>Caldilineaceae</taxon>
        <taxon>Litorilinea</taxon>
    </lineage>
</organism>
<protein>
    <submittedName>
        <fullName evidence="4">FAD-dependent oxidoreductase</fullName>
    </submittedName>
</protein>
<keyword evidence="5" id="KW-1185">Reference proteome</keyword>
<evidence type="ECO:0000259" key="3">
    <source>
        <dbReference type="Pfam" id="PF00890"/>
    </source>
</evidence>
<dbReference type="OrthoDB" id="9806565at2"/>
<evidence type="ECO:0000256" key="2">
    <source>
        <dbReference type="ARBA" id="ARBA00023002"/>
    </source>
</evidence>
<name>A0A540VJV7_9CHLR</name>
<dbReference type="InParanoid" id="A0A540VJV7"/>